<dbReference type="Gene3D" id="3.40.50.300">
    <property type="entry name" value="P-loop containing nucleotide triphosphate hydrolases"/>
    <property type="match status" value="1"/>
</dbReference>
<evidence type="ECO:0000256" key="2">
    <source>
        <dbReference type="ARBA" id="ARBA00022741"/>
    </source>
</evidence>
<dbReference type="Pfam" id="PF17886">
    <property type="entry name" value="ArsA_HSP20"/>
    <property type="match status" value="1"/>
</dbReference>
<evidence type="ECO:0000256" key="8">
    <source>
        <dbReference type="ARBA" id="ARBA00066752"/>
    </source>
</evidence>
<evidence type="ECO:0000313" key="12">
    <source>
        <dbReference type="EMBL" id="RTY35914.1"/>
    </source>
</evidence>
<name>A0A3S0L4R1_CHLPH</name>
<evidence type="ECO:0000256" key="4">
    <source>
        <dbReference type="ARBA" id="ARBA00022849"/>
    </source>
</evidence>
<dbReference type="InterPro" id="IPR008978">
    <property type="entry name" value="HSP20-like_chaperone"/>
</dbReference>
<dbReference type="InterPro" id="IPR016300">
    <property type="entry name" value="ATPase_ArsA/GET3"/>
</dbReference>
<dbReference type="GO" id="GO:0016887">
    <property type="term" value="F:ATP hydrolysis activity"/>
    <property type="evidence" value="ECO:0007669"/>
    <property type="project" value="InterPro"/>
</dbReference>
<keyword evidence="4" id="KW-0059">Arsenical resistance</keyword>
<proteinExistence type="inferred from homology"/>
<dbReference type="EMBL" id="RXYK01000019">
    <property type="protein sequence ID" value="RTY35914.1"/>
    <property type="molecule type" value="Genomic_DNA"/>
</dbReference>
<evidence type="ECO:0000259" key="9">
    <source>
        <dbReference type="Pfam" id="PF02374"/>
    </source>
</evidence>
<evidence type="ECO:0000256" key="7">
    <source>
        <dbReference type="ARBA" id="ARBA00059736"/>
    </source>
</evidence>
<dbReference type="FunFam" id="3.40.50.300:FF:001801">
    <property type="entry name" value="Putative arsenical pump-driving ATPase"/>
    <property type="match status" value="1"/>
</dbReference>
<evidence type="ECO:0000256" key="1">
    <source>
        <dbReference type="ARBA" id="ARBA00011040"/>
    </source>
</evidence>
<sequence length="384" mass="42953">MRIILYLGKGGVGKTTVSASTATSIARSGKRVLIMSTDVAHSLADAFSVELSPVPLEVEKNLFAMEVNVLADIRENWTELYAYFSSILMHDGANEIVAEELAIVPGMEEMISLRYIWKAAKSGDYDVVIVDAAPTGETMRLLGMPESYGWYTEKIGGWQSKAIGLAAPLISKFMSKKNIFRLMPEVNEHMKELHGMLQDKSVTTFRVVLNPENMVIKEALRVQTYLNLFGYKLDAAIVNKILPDRSGDSYLQSLIDLQTKYLRIIENCFFPLPIFRAKQATAEVINADRLHELSKEMFGDKNPADVLYTNDRTQTLEKINGKYVLSLYLPNVEVTKLNVNIKGDELLVDINNFRKSIILPNVLVGRKTEGADFAEGNLNITFAN</sequence>
<dbReference type="EC" id="7.3.2.7" evidence="8"/>
<dbReference type="GO" id="GO:0015446">
    <property type="term" value="F:ATPase-coupled arsenite transmembrane transporter activity"/>
    <property type="evidence" value="ECO:0007669"/>
    <property type="project" value="UniProtKB-EC"/>
</dbReference>
<comment type="function">
    <text evidence="7">Anion-transporting ATPase. Catalyzes the extrusion of arsenite.</text>
</comment>
<feature type="domain" description="ArsA HSP20-like" evidence="10">
    <location>
        <begin position="320"/>
        <end position="382"/>
    </location>
</feature>
<keyword evidence="5" id="KW-1278">Translocase</keyword>
<dbReference type="InterPro" id="IPR040612">
    <property type="entry name" value="ArsA_HSP20-like"/>
</dbReference>
<reference evidence="11 14" key="2">
    <citation type="submission" date="2019-11" db="EMBL/GenBank/DDBJ databases">
        <title>Green- and brown-colored morphotypes of Chlorobia in the stratified aquatic ecosystems of Kandalaksha Gulf (White Sea): A model for study of the accessory genome evolution.</title>
        <authorList>
            <person name="Grouzdev D.S."/>
        </authorList>
    </citation>
    <scope>NUCLEOTIDE SEQUENCE [LARGE SCALE GENOMIC DNA]</scope>
    <source>
        <strain evidence="11 14">ZM</strain>
    </source>
</reference>
<dbReference type="InterPro" id="IPR025723">
    <property type="entry name" value="ArsA/GET3_ATPase-like"/>
</dbReference>
<dbReference type="CDD" id="cd02035">
    <property type="entry name" value="ArsA"/>
    <property type="match status" value="1"/>
</dbReference>
<dbReference type="PANTHER" id="PTHR10803">
    <property type="entry name" value="ARSENICAL PUMP-DRIVING ATPASE ARSENITE-TRANSLOCATING ATPASE"/>
    <property type="match status" value="1"/>
</dbReference>
<dbReference type="PANTHER" id="PTHR10803:SF3">
    <property type="entry name" value="ATPASE GET3"/>
    <property type="match status" value="1"/>
</dbReference>
<comment type="catalytic activity">
    <reaction evidence="6">
        <text>arsenite(in) + ATP + H2O = arsenite(out) + ADP + phosphate + H(+)</text>
        <dbReference type="Rhea" id="RHEA:11348"/>
        <dbReference type="ChEBI" id="CHEBI:15377"/>
        <dbReference type="ChEBI" id="CHEBI:15378"/>
        <dbReference type="ChEBI" id="CHEBI:29242"/>
        <dbReference type="ChEBI" id="CHEBI:30616"/>
        <dbReference type="ChEBI" id="CHEBI:43474"/>
        <dbReference type="ChEBI" id="CHEBI:456216"/>
        <dbReference type="EC" id="7.3.2.7"/>
    </reaction>
</comment>
<accession>A0A3S0L4R1</accession>
<dbReference type="SUPFAM" id="SSF52540">
    <property type="entry name" value="P-loop containing nucleoside triphosphate hydrolases"/>
    <property type="match status" value="1"/>
</dbReference>
<dbReference type="Gene3D" id="2.60.40.790">
    <property type="match status" value="1"/>
</dbReference>
<evidence type="ECO:0000256" key="6">
    <source>
        <dbReference type="ARBA" id="ARBA00052296"/>
    </source>
</evidence>
<dbReference type="Proteomes" id="UP000279908">
    <property type="component" value="Unassembled WGS sequence"/>
</dbReference>
<protein>
    <recommendedName>
        <fullName evidence="8">arsenite-transporting ATPase</fullName>
        <ecNumber evidence="8">7.3.2.7</ecNumber>
    </recommendedName>
</protein>
<feature type="domain" description="ArsA/GET3 Anion-transporting ATPase-like" evidence="9">
    <location>
        <begin position="1"/>
        <end position="297"/>
    </location>
</feature>
<dbReference type="NCBIfam" id="TIGR00345">
    <property type="entry name" value="GET3_arsA_TRC40"/>
    <property type="match status" value="1"/>
</dbReference>
<keyword evidence="14" id="KW-1185">Reference proteome</keyword>
<evidence type="ECO:0000259" key="10">
    <source>
        <dbReference type="Pfam" id="PF17886"/>
    </source>
</evidence>
<reference evidence="12 13" key="1">
    <citation type="submission" date="2018-12" db="EMBL/GenBank/DDBJ databases">
        <authorList>
            <person name="Lunina O.N."/>
            <person name="Grouzdev D.S."/>
            <person name="Gorlenko V.M."/>
            <person name="Savvichev A.S."/>
        </authorList>
    </citation>
    <scope>NUCLEOTIDE SEQUENCE [LARGE SCALE GENOMIC DNA]</scope>
    <source>
        <strain evidence="12 13">BrKhr-17</strain>
    </source>
</reference>
<evidence type="ECO:0000256" key="3">
    <source>
        <dbReference type="ARBA" id="ARBA00022840"/>
    </source>
</evidence>
<dbReference type="GO" id="GO:0005524">
    <property type="term" value="F:ATP binding"/>
    <property type="evidence" value="ECO:0007669"/>
    <property type="project" value="UniProtKB-KW"/>
</dbReference>
<comment type="similarity">
    <text evidence="1">Belongs to the arsA ATPase family.</text>
</comment>
<evidence type="ECO:0000313" key="13">
    <source>
        <dbReference type="Proteomes" id="UP000279908"/>
    </source>
</evidence>
<dbReference type="AlphaFoldDB" id="A0A3S0L4R1"/>
<dbReference type="EMBL" id="WUBZ01000037">
    <property type="protein sequence ID" value="MWV55058.1"/>
    <property type="molecule type" value="Genomic_DNA"/>
</dbReference>
<comment type="caution">
    <text evidence="12">The sequence shown here is derived from an EMBL/GenBank/DDBJ whole genome shotgun (WGS) entry which is preliminary data.</text>
</comment>
<organism evidence="12 13">
    <name type="scientific">Chlorobium phaeovibrioides</name>
    <dbReference type="NCBI Taxonomy" id="1094"/>
    <lineage>
        <taxon>Bacteria</taxon>
        <taxon>Pseudomonadati</taxon>
        <taxon>Chlorobiota</taxon>
        <taxon>Chlorobiia</taxon>
        <taxon>Chlorobiales</taxon>
        <taxon>Chlorobiaceae</taxon>
        <taxon>Chlorobium/Pelodictyon group</taxon>
        <taxon>Chlorobium</taxon>
    </lineage>
</organism>
<dbReference type="InterPro" id="IPR027417">
    <property type="entry name" value="P-loop_NTPase"/>
</dbReference>
<dbReference type="RefSeq" id="WP_126385129.1">
    <property type="nucleotide sequence ID" value="NZ_CP041698.1"/>
</dbReference>
<dbReference type="Proteomes" id="UP000489351">
    <property type="component" value="Unassembled WGS sequence"/>
</dbReference>
<evidence type="ECO:0000313" key="11">
    <source>
        <dbReference type="EMBL" id="MWV55058.1"/>
    </source>
</evidence>
<evidence type="ECO:0000256" key="5">
    <source>
        <dbReference type="ARBA" id="ARBA00022967"/>
    </source>
</evidence>
<evidence type="ECO:0000313" key="14">
    <source>
        <dbReference type="Proteomes" id="UP000489351"/>
    </source>
</evidence>
<keyword evidence="2" id="KW-0547">Nucleotide-binding</keyword>
<keyword evidence="3" id="KW-0067">ATP-binding</keyword>
<gene>
    <name evidence="12" type="ORF">EKD02_09075</name>
    <name evidence="11" type="ORF">GJ685_08325</name>
</gene>
<dbReference type="Pfam" id="PF02374">
    <property type="entry name" value="ArsA_ATPase"/>
    <property type="match status" value="1"/>
</dbReference>